<dbReference type="AlphaFoldDB" id="M2R2S2"/>
<dbReference type="EMBL" id="KB445807">
    <property type="protein sequence ID" value="EMD33206.1"/>
    <property type="molecule type" value="Genomic_DNA"/>
</dbReference>
<organism evidence="1 2">
    <name type="scientific">Ceriporiopsis subvermispora (strain B)</name>
    <name type="common">White-rot fungus</name>
    <name type="synonym">Gelatoporia subvermispora</name>
    <dbReference type="NCBI Taxonomy" id="914234"/>
    <lineage>
        <taxon>Eukaryota</taxon>
        <taxon>Fungi</taxon>
        <taxon>Dikarya</taxon>
        <taxon>Basidiomycota</taxon>
        <taxon>Agaricomycotina</taxon>
        <taxon>Agaricomycetes</taxon>
        <taxon>Polyporales</taxon>
        <taxon>Gelatoporiaceae</taxon>
        <taxon>Gelatoporia</taxon>
    </lineage>
</organism>
<evidence type="ECO:0000313" key="2">
    <source>
        <dbReference type="Proteomes" id="UP000016930"/>
    </source>
</evidence>
<sequence>MPRRKHHRLGVPGDERALWLNSARPSSLPTSCLLPCPLSLLATFKPFSGIPAGDLQLVPGLSQGALAATIQSSSNSIMVLRVLAPPIQLISMQEAL</sequence>
<evidence type="ECO:0000313" key="1">
    <source>
        <dbReference type="EMBL" id="EMD33206.1"/>
    </source>
</evidence>
<name>M2R2S2_CERS8</name>
<protein>
    <submittedName>
        <fullName evidence="1">Uncharacterized protein</fullName>
    </submittedName>
</protein>
<proteinExistence type="predicted"/>
<accession>M2R2S2</accession>
<reference evidence="1 2" key="1">
    <citation type="journal article" date="2012" name="Proc. Natl. Acad. Sci. U.S.A.">
        <title>Comparative genomics of Ceriporiopsis subvermispora and Phanerochaete chrysosporium provide insight into selective ligninolysis.</title>
        <authorList>
            <person name="Fernandez-Fueyo E."/>
            <person name="Ruiz-Duenas F.J."/>
            <person name="Ferreira P."/>
            <person name="Floudas D."/>
            <person name="Hibbett D.S."/>
            <person name="Canessa P."/>
            <person name="Larrondo L.F."/>
            <person name="James T.Y."/>
            <person name="Seelenfreund D."/>
            <person name="Lobos S."/>
            <person name="Polanco R."/>
            <person name="Tello M."/>
            <person name="Honda Y."/>
            <person name="Watanabe T."/>
            <person name="Watanabe T."/>
            <person name="Ryu J.S."/>
            <person name="Kubicek C.P."/>
            <person name="Schmoll M."/>
            <person name="Gaskell J."/>
            <person name="Hammel K.E."/>
            <person name="St John F.J."/>
            <person name="Vanden Wymelenberg A."/>
            <person name="Sabat G."/>
            <person name="Splinter BonDurant S."/>
            <person name="Syed K."/>
            <person name="Yadav J.S."/>
            <person name="Doddapaneni H."/>
            <person name="Subramanian V."/>
            <person name="Lavin J.L."/>
            <person name="Oguiza J.A."/>
            <person name="Perez G."/>
            <person name="Pisabarro A.G."/>
            <person name="Ramirez L."/>
            <person name="Santoyo F."/>
            <person name="Master E."/>
            <person name="Coutinho P.M."/>
            <person name="Henrissat B."/>
            <person name="Lombard V."/>
            <person name="Magnuson J.K."/>
            <person name="Kuees U."/>
            <person name="Hori C."/>
            <person name="Igarashi K."/>
            <person name="Samejima M."/>
            <person name="Held B.W."/>
            <person name="Barry K.W."/>
            <person name="LaButti K.M."/>
            <person name="Lapidus A."/>
            <person name="Lindquist E.A."/>
            <person name="Lucas S.M."/>
            <person name="Riley R."/>
            <person name="Salamov A.A."/>
            <person name="Hoffmeister D."/>
            <person name="Schwenk D."/>
            <person name="Hadar Y."/>
            <person name="Yarden O."/>
            <person name="de Vries R.P."/>
            <person name="Wiebenga A."/>
            <person name="Stenlid J."/>
            <person name="Eastwood D."/>
            <person name="Grigoriev I.V."/>
            <person name="Berka R.M."/>
            <person name="Blanchette R.A."/>
            <person name="Kersten P."/>
            <person name="Martinez A.T."/>
            <person name="Vicuna R."/>
            <person name="Cullen D."/>
        </authorList>
    </citation>
    <scope>NUCLEOTIDE SEQUENCE [LARGE SCALE GENOMIC DNA]</scope>
    <source>
        <strain evidence="1 2">B</strain>
    </source>
</reference>
<keyword evidence="2" id="KW-1185">Reference proteome</keyword>
<dbReference type="HOGENOM" id="CLU_2359507_0_0_1"/>
<gene>
    <name evidence="1" type="ORF">CERSUDRAFT_87527</name>
</gene>
<dbReference type="Proteomes" id="UP000016930">
    <property type="component" value="Unassembled WGS sequence"/>
</dbReference>